<reference evidence="5" key="1">
    <citation type="submission" date="2020-03" db="EMBL/GenBank/DDBJ databases">
        <title>Draft Genome Sequence of Cylindrodendrum hubeiense.</title>
        <authorList>
            <person name="Buettner E."/>
            <person name="Kellner H."/>
        </authorList>
    </citation>
    <scope>NUCLEOTIDE SEQUENCE</scope>
    <source>
        <strain evidence="5">IHI 201604</strain>
    </source>
</reference>
<dbReference type="PROSITE" id="PS51388">
    <property type="entry name" value="GED"/>
    <property type="match status" value="1"/>
</dbReference>
<dbReference type="EMBL" id="JAANBB010000577">
    <property type="protein sequence ID" value="KAF7538993.1"/>
    <property type="molecule type" value="Genomic_DNA"/>
</dbReference>
<accession>A0A9P5GYU7</accession>
<dbReference type="AlphaFoldDB" id="A0A9P5GYU7"/>
<dbReference type="InterPro" id="IPR020850">
    <property type="entry name" value="GED_dom"/>
</dbReference>
<gene>
    <name evidence="5" type="ORF">G7Z17_g12527</name>
</gene>
<dbReference type="InterPro" id="IPR000375">
    <property type="entry name" value="Dynamin_stalk"/>
</dbReference>
<dbReference type="InterPro" id="IPR030381">
    <property type="entry name" value="G_DYNAMIN_dom"/>
</dbReference>
<dbReference type="GO" id="GO:0000266">
    <property type="term" value="P:mitochondrial fission"/>
    <property type="evidence" value="ECO:0007669"/>
    <property type="project" value="TreeGrafter"/>
</dbReference>
<feature type="domain" description="Dynamin-type G" evidence="4">
    <location>
        <begin position="36"/>
        <end position="317"/>
    </location>
</feature>
<evidence type="ECO:0000259" key="3">
    <source>
        <dbReference type="PROSITE" id="PS51388"/>
    </source>
</evidence>
<name>A0A9P5GYU7_9HYPO</name>
<evidence type="ECO:0000313" key="6">
    <source>
        <dbReference type="Proteomes" id="UP000722485"/>
    </source>
</evidence>
<keyword evidence="2" id="KW-0342">GTP-binding</keyword>
<dbReference type="GO" id="GO:0005874">
    <property type="term" value="C:microtubule"/>
    <property type="evidence" value="ECO:0007669"/>
    <property type="project" value="TreeGrafter"/>
</dbReference>
<dbReference type="InterPro" id="IPR027417">
    <property type="entry name" value="P-loop_NTPase"/>
</dbReference>
<dbReference type="GO" id="GO:0006897">
    <property type="term" value="P:endocytosis"/>
    <property type="evidence" value="ECO:0007669"/>
    <property type="project" value="TreeGrafter"/>
</dbReference>
<dbReference type="GO" id="GO:0048312">
    <property type="term" value="P:intracellular distribution of mitochondria"/>
    <property type="evidence" value="ECO:0007669"/>
    <property type="project" value="TreeGrafter"/>
</dbReference>
<dbReference type="SMART" id="SM00053">
    <property type="entry name" value="DYNc"/>
    <property type="match status" value="1"/>
</dbReference>
<dbReference type="InterPro" id="IPR022812">
    <property type="entry name" value="Dynamin"/>
</dbReference>
<dbReference type="GO" id="GO:0005525">
    <property type="term" value="F:GTP binding"/>
    <property type="evidence" value="ECO:0007669"/>
    <property type="project" value="InterPro"/>
</dbReference>
<dbReference type="PROSITE" id="PS51718">
    <property type="entry name" value="G_DYNAMIN_2"/>
    <property type="match status" value="1"/>
</dbReference>
<organism evidence="5 6">
    <name type="scientific">Cylindrodendrum hubeiense</name>
    <dbReference type="NCBI Taxonomy" id="595255"/>
    <lineage>
        <taxon>Eukaryota</taxon>
        <taxon>Fungi</taxon>
        <taxon>Dikarya</taxon>
        <taxon>Ascomycota</taxon>
        <taxon>Pezizomycotina</taxon>
        <taxon>Sordariomycetes</taxon>
        <taxon>Hypocreomycetidae</taxon>
        <taxon>Hypocreales</taxon>
        <taxon>Nectriaceae</taxon>
        <taxon>Cylindrodendrum</taxon>
    </lineage>
</organism>
<dbReference type="Proteomes" id="UP000722485">
    <property type="component" value="Unassembled WGS sequence"/>
</dbReference>
<sequence length="690" mass="77106">MGRIDGSSEALQQLRAELEPIHRDFNRLDALTLRRGLRLPRVAVVGELSSGKSSVLEAFTHIDFPIRELHGTLFTTALILRCSSVAKADAKITTGDKSPKSETRIQPLKRSGADQRDLGGIIEDATSSLEIKRIDGSYPQHGLYIKLSGPDLLPLFIVDLPGIRWQAEYRADALLCRELAEREMLNPDVTILAVIPAQDSPNVFKILDMVRRYDPRGERTLGIITKPDMATSQAEQIKFAKVATNMDPTYKLGLGWHILRNRSASECGISSLERDSIESELFRSSPWSSIPAQARGAWMLRVRLSRILQDSIKKSFPDLSKATENKLEAIEARLARLGPPLCSIDEARNYMFKVAARFQILAAAALRGEYSDAFFGEITFDNVSSPSDDTRVRKLRALMGDLNSAFALVLVTKGAQQRITDSEHPPENETEIPAHLQPLVEFYHQADTTSTPKNELVSHVEKMLSSNTSGQGFTTEKMVTHLFRNQSSPWESITTTHFELAKSSVKAFVEAALAHIIGTDNRALGQVLKTFVDPFFEQKSEELESKLKELLKYYKEGYIQTHETNFRRILLQGQSALQTTTSPTEQGAWSTTRSNAEAAVTEMTKYYNFALQTFTENVIILGVENCLVSQMLEILNLDRVLELSDDKLKVLTTEPLETTQRRAALQLERSDLTAALKACQRHQNRGVSGN</sequence>
<dbReference type="PANTHER" id="PTHR11566">
    <property type="entry name" value="DYNAMIN"/>
    <property type="match status" value="1"/>
</dbReference>
<dbReference type="Pfam" id="PF01031">
    <property type="entry name" value="Dynamin_M"/>
    <property type="match status" value="1"/>
</dbReference>
<keyword evidence="1" id="KW-0547">Nucleotide-binding</keyword>
<dbReference type="Pfam" id="PF00350">
    <property type="entry name" value="Dynamin_N"/>
    <property type="match status" value="1"/>
</dbReference>
<proteinExistence type="predicted"/>
<dbReference type="PANTHER" id="PTHR11566:SF149">
    <property type="entry name" value="GTPASE, PUTATIVE (AFU_ORTHOLOGUE AFUA_6G11890)-RELATED"/>
    <property type="match status" value="1"/>
</dbReference>
<evidence type="ECO:0000259" key="4">
    <source>
        <dbReference type="PROSITE" id="PS51718"/>
    </source>
</evidence>
<dbReference type="PRINTS" id="PR00195">
    <property type="entry name" value="DYNAMIN"/>
</dbReference>
<dbReference type="SUPFAM" id="SSF52540">
    <property type="entry name" value="P-loop containing nucleoside triphosphate hydrolases"/>
    <property type="match status" value="1"/>
</dbReference>
<keyword evidence="6" id="KW-1185">Reference proteome</keyword>
<dbReference type="GO" id="GO:0005739">
    <property type="term" value="C:mitochondrion"/>
    <property type="evidence" value="ECO:0007669"/>
    <property type="project" value="TreeGrafter"/>
</dbReference>
<dbReference type="Gene3D" id="3.40.50.300">
    <property type="entry name" value="P-loop containing nucleotide triphosphate hydrolases"/>
    <property type="match status" value="1"/>
</dbReference>
<dbReference type="GO" id="GO:0016020">
    <property type="term" value="C:membrane"/>
    <property type="evidence" value="ECO:0007669"/>
    <property type="project" value="TreeGrafter"/>
</dbReference>
<comment type="caution">
    <text evidence="5">The sequence shown here is derived from an EMBL/GenBank/DDBJ whole genome shotgun (WGS) entry which is preliminary data.</text>
</comment>
<dbReference type="GO" id="GO:0008017">
    <property type="term" value="F:microtubule binding"/>
    <property type="evidence" value="ECO:0007669"/>
    <property type="project" value="TreeGrafter"/>
</dbReference>
<dbReference type="GO" id="GO:0016559">
    <property type="term" value="P:peroxisome fission"/>
    <property type="evidence" value="ECO:0007669"/>
    <property type="project" value="TreeGrafter"/>
</dbReference>
<evidence type="ECO:0000313" key="5">
    <source>
        <dbReference type="EMBL" id="KAF7538993.1"/>
    </source>
</evidence>
<protein>
    <submittedName>
        <fullName evidence="5">Uncharacterized protein</fullName>
    </submittedName>
</protein>
<dbReference type="GO" id="GO:0003924">
    <property type="term" value="F:GTPase activity"/>
    <property type="evidence" value="ECO:0007669"/>
    <property type="project" value="InterPro"/>
</dbReference>
<dbReference type="InterPro" id="IPR045063">
    <property type="entry name" value="Dynamin_N"/>
</dbReference>
<feature type="domain" description="GED" evidence="3">
    <location>
        <begin position="596"/>
        <end position="687"/>
    </location>
</feature>
<dbReference type="OrthoDB" id="415706at2759"/>
<dbReference type="InterPro" id="IPR001401">
    <property type="entry name" value="Dynamin_GTPase"/>
</dbReference>
<evidence type="ECO:0000256" key="1">
    <source>
        <dbReference type="ARBA" id="ARBA00022741"/>
    </source>
</evidence>
<evidence type="ECO:0000256" key="2">
    <source>
        <dbReference type="ARBA" id="ARBA00023134"/>
    </source>
</evidence>